<evidence type="ECO:0000313" key="4">
    <source>
        <dbReference type="Proteomes" id="UP000253551"/>
    </source>
</evidence>
<protein>
    <submittedName>
        <fullName evidence="3">Uncharacterized protein</fullName>
    </submittedName>
</protein>
<evidence type="ECO:0000256" key="2">
    <source>
        <dbReference type="SAM" id="SignalP"/>
    </source>
</evidence>
<name>A0A367KXD3_RHIST</name>
<feature type="signal peptide" evidence="2">
    <location>
        <begin position="1"/>
        <end position="21"/>
    </location>
</feature>
<organism evidence="3 4">
    <name type="scientific">Rhizopus stolonifer</name>
    <name type="common">Rhizopus nigricans</name>
    <dbReference type="NCBI Taxonomy" id="4846"/>
    <lineage>
        <taxon>Eukaryota</taxon>
        <taxon>Fungi</taxon>
        <taxon>Fungi incertae sedis</taxon>
        <taxon>Mucoromycota</taxon>
        <taxon>Mucoromycotina</taxon>
        <taxon>Mucoromycetes</taxon>
        <taxon>Mucorales</taxon>
        <taxon>Mucorineae</taxon>
        <taxon>Rhizopodaceae</taxon>
        <taxon>Rhizopus</taxon>
    </lineage>
</organism>
<dbReference type="AlphaFoldDB" id="A0A367KXD3"/>
<dbReference type="Proteomes" id="UP000253551">
    <property type="component" value="Unassembled WGS sequence"/>
</dbReference>
<feature type="chain" id="PRO_5016843019" evidence="2">
    <location>
        <begin position="22"/>
        <end position="194"/>
    </location>
</feature>
<feature type="compositionally biased region" description="Low complexity" evidence="1">
    <location>
        <begin position="53"/>
        <end position="71"/>
    </location>
</feature>
<dbReference type="EMBL" id="PJQM01000135">
    <property type="protein sequence ID" value="RCI06532.1"/>
    <property type="molecule type" value="Genomic_DNA"/>
</dbReference>
<gene>
    <name evidence="3" type="ORF">CU098_010227</name>
</gene>
<dbReference type="OrthoDB" id="10313247at2759"/>
<feature type="region of interest" description="Disordered" evidence="1">
    <location>
        <begin position="30"/>
        <end position="71"/>
    </location>
</feature>
<comment type="caution">
    <text evidence="3">The sequence shown here is derived from an EMBL/GenBank/DDBJ whole genome shotgun (WGS) entry which is preliminary data.</text>
</comment>
<sequence length="194" mass="21566">MHFSLFTTVAFVTFLVLGIQAAAITKSVGQVSKGKQAKPTSEVEHKKKQPKGSSTQQTNSSDSSSVFVSRPSFTPKKPASFRTCTAAVNELQTQFDRLDEASFHINLNSTPFFNAISAVEGVVRSARRVCCVPDDRRRGNKDENEDKVETMERTTEQIEKSLSYAPLAPSEYDNAFFLVPRLRSSLHELKDCIN</sequence>
<reference evidence="3 4" key="1">
    <citation type="journal article" date="2018" name="G3 (Bethesda)">
        <title>Phylogenetic and Phylogenomic Definition of Rhizopus Species.</title>
        <authorList>
            <person name="Gryganskyi A.P."/>
            <person name="Golan J."/>
            <person name="Dolatabadi S."/>
            <person name="Mondo S."/>
            <person name="Robb S."/>
            <person name="Idnurm A."/>
            <person name="Muszewska A."/>
            <person name="Steczkiewicz K."/>
            <person name="Masonjones S."/>
            <person name="Liao H.L."/>
            <person name="Gajdeczka M.T."/>
            <person name="Anike F."/>
            <person name="Vuek A."/>
            <person name="Anishchenko I.M."/>
            <person name="Voigt K."/>
            <person name="de Hoog G.S."/>
            <person name="Smith M.E."/>
            <person name="Heitman J."/>
            <person name="Vilgalys R."/>
            <person name="Stajich J.E."/>
        </authorList>
    </citation>
    <scope>NUCLEOTIDE SEQUENCE [LARGE SCALE GENOMIC DNA]</scope>
    <source>
        <strain evidence="3 4">LSU 92-RS-03</strain>
    </source>
</reference>
<keyword evidence="2" id="KW-0732">Signal</keyword>
<accession>A0A367KXD3</accession>
<evidence type="ECO:0000256" key="1">
    <source>
        <dbReference type="SAM" id="MobiDB-lite"/>
    </source>
</evidence>
<keyword evidence="4" id="KW-1185">Reference proteome</keyword>
<evidence type="ECO:0000313" key="3">
    <source>
        <dbReference type="EMBL" id="RCI06532.1"/>
    </source>
</evidence>
<proteinExistence type="predicted"/>